<sequence length="105" mass="12429">MDSDSNHYQTEKQTQIPSFIHCILKKIDQFRFHLHKFRGGVEKFSVFPIKWATITTETILVEEFFAPCALKQTTLAYQCSMGTILLEELVLIFFFHEYLNRKCFT</sequence>
<keyword evidence="2" id="KW-1185">Reference proteome</keyword>
<reference evidence="1 2" key="1">
    <citation type="journal article" date="2020" name="Mol. Biol. Evol.">
        <title>Distinct Expression and Methylation Patterns for Genes with Different Fates following a Single Whole-Genome Duplication in Flowering Plants.</title>
        <authorList>
            <person name="Shi T."/>
            <person name="Rahmani R.S."/>
            <person name="Gugger P.F."/>
            <person name="Wang M."/>
            <person name="Li H."/>
            <person name="Zhang Y."/>
            <person name="Li Z."/>
            <person name="Wang Q."/>
            <person name="Van de Peer Y."/>
            <person name="Marchal K."/>
            <person name="Chen J."/>
        </authorList>
    </citation>
    <scope>NUCLEOTIDE SEQUENCE [LARGE SCALE GENOMIC DNA]</scope>
    <source>
        <tissue evidence="1">Leaf</tissue>
    </source>
</reference>
<organism evidence="1 2">
    <name type="scientific">Nelumbo nucifera</name>
    <name type="common">Sacred lotus</name>
    <dbReference type="NCBI Taxonomy" id="4432"/>
    <lineage>
        <taxon>Eukaryota</taxon>
        <taxon>Viridiplantae</taxon>
        <taxon>Streptophyta</taxon>
        <taxon>Embryophyta</taxon>
        <taxon>Tracheophyta</taxon>
        <taxon>Spermatophyta</taxon>
        <taxon>Magnoliopsida</taxon>
        <taxon>Proteales</taxon>
        <taxon>Nelumbonaceae</taxon>
        <taxon>Nelumbo</taxon>
    </lineage>
</organism>
<dbReference type="Proteomes" id="UP000607653">
    <property type="component" value="Unassembled WGS sequence"/>
</dbReference>
<evidence type="ECO:0000313" key="1">
    <source>
        <dbReference type="EMBL" id="DAD31506.1"/>
    </source>
</evidence>
<accession>A0A822YKS1</accession>
<dbReference type="AlphaFoldDB" id="A0A822YKS1"/>
<protein>
    <submittedName>
        <fullName evidence="1">Uncharacterized protein</fullName>
    </submittedName>
</protein>
<proteinExistence type="predicted"/>
<evidence type="ECO:0000313" key="2">
    <source>
        <dbReference type="Proteomes" id="UP000607653"/>
    </source>
</evidence>
<comment type="caution">
    <text evidence="1">The sequence shown here is derived from an EMBL/GenBank/DDBJ whole genome shotgun (WGS) entry which is preliminary data.</text>
</comment>
<dbReference type="EMBL" id="DUZY01000003">
    <property type="protein sequence ID" value="DAD31506.1"/>
    <property type="molecule type" value="Genomic_DNA"/>
</dbReference>
<gene>
    <name evidence="1" type="ORF">HUJ06_010357</name>
</gene>
<name>A0A822YKS1_NELNU</name>